<dbReference type="EMBL" id="JARQWQ010000014">
    <property type="protein sequence ID" value="KAK2567400.1"/>
    <property type="molecule type" value="Genomic_DNA"/>
</dbReference>
<evidence type="ECO:0000256" key="1">
    <source>
        <dbReference type="SAM" id="MobiDB-lite"/>
    </source>
</evidence>
<feature type="compositionally biased region" description="Polar residues" evidence="1">
    <location>
        <begin position="19"/>
        <end position="34"/>
    </location>
</feature>
<comment type="caution">
    <text evidence="2">The sequence shown here is derived from an EMBL/GenBank/DDBJ whole genome shotgun (WGS) entry which is preliminary data.</text>
</comment>
<feature type="compositionally biased region" description="Basic residues" evidence="1">
    <location>
        <begin position="1"/>
        <end position="18"/>
    </location>
</feature>
<gene>
    <name evidence="2" type="ORF">P5673_008208</name>
</gene>
<evidence type="ECO:0000313" key="2">
    <source>
        <dbReference type="EMBL" id="KAK2567400.1"/>
    </source>
</evidence>
<protein>
    <submittedName>
        <fullName evidence="2">Uncharacterized protein</fullName>
    </submittedName>
</protein>
<organism evidence="2 3">
    <name type="scientific">Acropora cervicornis</name>
    <name type="common">Staghorn coral</name>
    <dbReference type="NCBI Taxonomy" id="6130"/>
    <lineage>
        <taxon>Eukaryota</taxon>
        <taxon>Metazoa</taxon>
        <taxon>Cnidaria</taxon>
        <taxon>Anthozoa</taxon>
        <taxon>Hexacorallia</taxon>
        <taxon>Scleractinia</taxon>
        <taxon>Astrocoeniina</taxon>
        <taxon>Acroporidae</taxon>
        <taxon>Acropora</taxon>
    </lineage>
</organism>
<proteinExistence type="predicted"/>
<accession>A0AAD9QUM7</accession>
<sequence length="116" mass="13105">MSSRRGRSNFWRGHRQRGHNNSSRNSQCGPSSCSRTGQILPAQNGCISQVQHRRPRQVQTSLISCPFKKWSLYFPDCGDNSAHLMAVAPEMQNHSWSLTHVPVPPIVMMKGYNLSI</sequence>
<reference evidence="2" key="1">
    <citation type="journal article" date="2023" name="G3 (Bethesda)">
        <title>Whole genome assembly and annotation of the endangered Caribbean coral Acropora cervicornis.</title>
        <authorList>
            <person name="Selwyn J.D."/>
            <person name="Vollmer S.V."/>
        </authorList>
    </citation>
    <scope>NUCLEOTIDE SEQUENCE</scope>
    <source>
        <strain evidence="2">K2</strain>
    </source>
</reference>
<dbReference type="AlphaFoldDB" id="A0AAD9QUM7"/>
<keyword evidence="3" id="KW-1185">Reference proteome</keyword>
<reference evidence="2" key="2">
    <citation type="journal article" date="2023" name="Science">
        <title>Genomic signatures of disease resistance in endangered staghorn corals.</title>
        <authorList>
            <person name="Vollmer S.V."/>
            <person name="Selwyn J.D."/>
            <person name="Despard B.A."/>
            <person name="Roesel C.L."/>
        </authorList>
    </citation>
    <scope>NUCLEOTIDE SEQUENCE</scope>
    <source>
        <strain evidence="2">K2</strain>
    </source>
</reference>
<dbReference type="Proteomes" id="UP001249851">
    <property type="component" value="Unassembled WGS sequence"/>
</dbReference>
<evidence type="ECO:0000313" key="3">
    <source>
        <dbReference type="Proteomes" id="UP001249851"/>
    </source>
</evidence>
<name>A0AAD9QUM7_ACRCE</name>
<feature type="region of interest" description="Disordered" evidence="1">
    <location>
        <begin position="1"/>
        <end position="34"/>
    </location>
</feature>